<sequence>MGEHYLGTTEFARILDVSRVTVIKWIKSGRITVYNVNGRWRIPYSEVERVLKCVQRIKRVAIYTRVSSSTQRSDLDKQVEALKLWVSKNIPQAEYIVVSDSGY</sequence>
<proteinExistence type="predicted"/>
<dbReference type="InterPro" id="IPR010093">
    <property type="entry name" value="SinI_DNA-bd"/>
</dbReference>
<dbReference type="InterPro" id="IPR006119">
    <property type="entry name" value="Resolv_N"/>
</dbReference>
<dbReference type="Pfam" id="PF12728">
    <property type="entry name" value="HTH_17"/>
    <property type="match status" value="1"/>
</dbReference>
<reference evidence="2 3" key="1">
    <citation type="journal article" date="2009" name="J. Bacteriol.">
        <title>Complete genome sequence of the anaerobic, protein-degrading hyperthermophilic crenarchaeon Desulfurococcus kamchatkensis.</title>
        <authorList>
            <person name="Ravin N.V."/>
            <person name="Mardanov A.V."/>
            <person name="Beletsky A.V."/>
            <person name="Kublanov I.V."/>
            <person name="Kolganova T.V."/>
            <person name="Lebedinsky A.V."/>
            <person name="Chernyh N.A."/>
            <person name="Bonch-Osmolovskaya E.A."/>
            <person name="Skryabin K.G."/>
        </authorList>
    </citation>
    <scope>NUCLEOTIDE SEQUENCE [LARGE SCALE GENOMIC DNA]</scope>
    <source>
        <strain evidence="3">DSM 18924 / JCM 16383 / VKM B-2413 / 1221n</strain>
    </source>
</reference>
<evidence type="ECO:0000259" key="1">
    <source>
        <dbReference type="PROSITE" id="PS51736"/>
    </source>
</evidence>
<dbReference type="eggNOG" id="arCOG03164">
    <property type="taxonomic scope" value="Archaea"/>
</dbReference>
<dbReference type="KEGG" id="dka:DKAM_0960"/>
<accession>B8D5A5</accession>
<dbReference type="SUPFAM" id="SSF46955">
    <property type="entry name" value="Putative DNA-binding domain"/>
    <property type="match status" value="1"/>
</dbReference>
<feature type="domain" description="Resolvase/invertase-type recombinase catalytic" evidence="1">
    <location>
        <begin position="59"/>
        <end position="103"/>
    </location>
</feature>
<protein>
    <submittedName>
        <fullName evidence="2">ISC1913-like resolvase</fullName>
    </submittedName>
</protein>
<dbReference type="PROSITE" id="PS51736">
    <property type="entry name" value="RECOMBINASES_3"/>
    <property type="match status" value="1"/>
</dbReference>
<dbReference type="HOGENOM" id="CLU_082093_2_0_2"/>
<dbReference type="GO" id="GO:0000150">
    <property type="term" value="F:DNA strand exchange activity"/>
    <property type="evidence" value="ECO:0007669"/>
    <property type="project" value="InterPro"/>
</dbReference>
<dbReference type="AlphaFoldDB" id="B8D5A5"/>
<organism evidence="2 3">
    <name type="scientific">Desulfurococcus amylolyticus (strain DSM 18924 / JCM 16383 / VKM B-2413 / 1221n)</name>
    <name type="common">Desulfurococcus kamchatkensis</name>
    <dbReference type="NCBI Taxonomy" id="490899"/>
    <lineage>
        <taxon>Archaea</taxon>
        <taxon>Thermoproteota</taxon>
        <taxon>Thermoprotei</taxon>
        <taxon>Desulfurococcales</taxon>
        <taxon>Desulfurococcaceae</taxon>
        <taxon>Desulfurococcus</taxon>
    </lineage>
</organism>
<dbReference type="InterPro" id="IPR009061">
    <property type="entry name" value="DNA-bd_dom_put_sf"/>
</dbReference>
<name>B8D5A5_DESA1</name>
<dbReference type="Proteomes" id="UP000006903">
    <property type="component" value="Chromosome"/>
</dbReference>
<dbReference type="EMBL" id="CP001140">
    <property type="protein sequence ID" value="ACL11286.1"/>
    <property type="molecule type" value="Genomic_DNA"/>
</dbReference>
<dbReference type="Gene3D" id="3.40.50.1390">
    <property type="entry name" value="Resolvase, N-terminal catalytic domain"/>
    <property type="match status" value="1"/>
</dbReference>
<evidence type="ECO:0000313" key="2">
    <source>
        <dbReference type="EMBL" id="ACL11286.1"/>
    </source>
</evidence>
<evidence type="ECO:0000313" key="3">
    <source>
        <dbReference type="Proteomes" id="UP000006903"/>
    </source>
</evidence>
<dbReference type="STRING" id="490899.DKAM_0960"/>
<gene>
    <name evidence="2" type="ordered locus">DKAM_0960</name>
</gene>
<dbReference type="GO" id="GO:0003677">
    <property type="term" value="F:DNA binding"/>
    <property type="evidence" value="ECO:0007669"/>
    <property type="project" value="InterPro"/>
</dbReference>
<dbReference type="InterPro" id="IPR036162">
    <property type="entry name" value="Resolvase-like_N_sf"/>
</dbReference>
<dbReference type="InterPro" id="IPR041657">
    <property type="entry name" value="HTH_17"/>
</dbReference>
<dbReference type="NCBIfam" id="TIGR01764">
    <property type="entry name" value="excise"/>
    <property type="match status" value="1"/>
</dbReference>